<dbReference type="SUPFAM" id="SSF50939">
    <property type="entry name" value="Sialidases"/>
    <property type="match status" value="1"/>
</dbReference>
<dbReference type="KEGG" id="bcv:Bcav_1513"/>
<dbReference type="HOGENOM" id="CLU_040888_1_0_11"/>
<organism evidence="1 2">
    <name type="scientific">Beutenbergia cavernae (strain ATCC BAA-8 / DSM 12333 / CCUG 43141 / JCM 11478 / NBRC 16432 / NCIMB 13614 / HKI 0122)</name>
    <dbReference type="NCBI Taxonomy" id="471853"/>
    <lineage>
        <taxon>Bacteria</taxon>
        <taxon>Bacillati</taxon>
        <taxon>Actinomycetota</taxon>
        <taxon>Actinomycetes</taxon>
        <taxon>Micrococcales</taxon>
        <taxon>Beutenbergiaceae</taxon>
        <taxon>Beutenbergia</taxon>
    </lineage>
</organism>
<proteinExistence type="predicted"/>
<evidence type="ECO:0000313" key="1">
    <source>
        <dbReference type="EMBL" id="ACQ79769.1"/>
    </source>
</evidence>
<dbReference type="AlphaFoldDB" id="C5C370"/>
<accession>C5C370</accession>
<dbReference type="Proteomes" id="UP000007962">
    <property type="component" value="Chromosome"/>
</dbReference>
<name>C5C370_BEUC1</name>
<dbReference type="OrthoDB" id="9764804at2"/>
<evidence type="ECO:0000313" key="2">
    <source>
        <dbReference type="Proteomes" id="UP000007962"/>
    </source>
</evidence>
<dbReference type="CDD" id="cd15482">
    <property type="entry name" value="Sialidase_non-viral"/>
    <property type="match status" value="1"/>
</dbReference>
<dbReference type="EMBL" id="CP001618">
    <property type="protein sequence ID" value="ACQ79769.1"/>
    <property type="molecule type" value="Genomic_DNA"/>
</dbReference>
<dbReference type="Gene3D" id="2.120.10.10">
    <property type="match status" value="1"/>
</dbReference>
<dbReference type="STRING" id="471853.Bcav_1513"/>
<dbReference type="InterPro" id="IPR036278">
    <property type="entry name" value="Sialidase_sf"/>
</dbReference>
<sequence>MTTDAVRNGTTTVKPPPGVVVAHSPAATQAYIGSPSLVRLPGGTLLASHDLFGPGSTWSDTHVYASDDDGATWRHRAHLAGQWWSSLLVHGGALYILGTTTEYGDVVIRRSDDGGRTWTTPDSPRTGLLRQGQFHTAPMPFVEHDGRIWRAMEDASGGEGWGERFAAFVMSAPLGADLLDAASWTSTNALARENAWLPDGFRAWLEGNAVVTPEGELVDVLRVDSADPRVTWGAIVHVSPDGTRATFDPKADLIEMPGGITKFAIRRDPVTGDYVSLVNHVPDPAARSRGLRARNTLALARSADLRTWRVSAPVLEHADDVTHGFQYVDWFIEDGDLLVLSRTAWDEPGGTAHNHHDANYLTFHRLHAFREVPVHA</sequence>
<keyword evidence="2" id="KW-1185">Reference proteome</keyword>
<gene>
    <name evidence="1" type="ordered locus">Bcav_1513</name>
</gene>
<dbReference type="RefSeq" id="WP_015882009.1">
    <property type="nucleotide sequence ID" value="NC_012669.1"/>
</dbReference>
<dbReference type="eggNOG" id="ENOG502Z7TW">
    <property type="taxonomic scope" value="Bacteria"/>
</dbReference>
<reference evidence="1 2" key="1">
    <citation type="journal article" date="2009" name="Stand. Genomic Sci.">
        <title>Complete genome sequence of Beutenbergia cavernae type strain (HKI 0122).</title>
        <authorList>
            <person name="Land M."/>
            <person name="Pukall R."/>
            <person name="Abt B."/>
            <person name="Goker M."/>
            <person name="Rohde M."/>
            <person name="Glavina Del Rio T."/>
            <person name="Tice H."/>
            <person name="Copeland A."/>
            <person name="Cheng J.F."/>
            <person name="Lucas S."/>
            <person name="Chen F."/>
            <person name="Nolan M."/>
            <person name="Bruce D."/>
            <person name="Goodwin L."/>
            <person name="Pitluck S."/>
            <person name="Ivanova N."/>
            <person name="Mavromatis K."/>
            <person name="Ovchinnikova G."/>
            <person name="Pati A."/>
            <person name="Chen A."/>
            <person name="Palaniappan K."/>
            <person name="Hauser L."/>
            <person name="Chang Y.J."/>
            <person name="Jefferies C.C."/>
            <person name="Saunders E."/>
            <person name="Brettin T."/>
            <person name="Detter J.C."/>
            <person name="Han C."/>
            <person name="Chain P."/>
            <person name="Bristow J."/>
            <person name="Eisen J.A."/>
            <person name="Markowitz V."/>
            <person name="Hugenholtz P."/>
            <person name="Kyrpides N.C."/>
            <person name="Klenk H.P."/>
            <person name="Lapidus A."/>
        </authorList>
    </citation>
    <scope>NUCLEOTIDE SEQUENCE [LARGE SCALE GENOMIC DNA]</scope>
    <source>
        <strain evidence="2">ATCC BAA-8 / DSM 12333 / NBRC 16432</strain>
    </source>
</reference>
<protein>
    <submittedName>
        <fullName evidence="1">Putative periplasmic protein</fullName>
    </submittedName>
</protein>